<keyword evidence="2" id="KW-1133">Transmembrane helix</keyword>
<keyword evidence="2" id="KW-0472">Membrane</keyword>
<sequence length="271" mass="30548">LAVSRHLALQSPPVVFSGTVLIAPFVDVATLVSTYRVAGTIPILSPLARFPLLFNYLQRFLQDKWSSKDHIAQYVRANEVNGERYRLTIIHAEDDYDIPWHHTQILFWHAVNASAPAGISYDELDQKKLDSKVDLGAAGSVMEWTTDHGVIREEILKTGLHDVVMGYPVVTMAVMRSFVLIFGILAWFYMKQGNKDFREFMIRPSWKPGPLEKANPPRSRGCEMPISLELAKAIVAAPEPDTYDTKSFANRSTESHISPNKRTPTSRQIGR</sequence>
<evidence type="ECO:0000256" key="1">
    <source>
        <dbReference type="SAM" id="MobiDB-lite"/>
    </source>
</evidence>
<accession>A0A232LNS6</accession>
<name>A0A232LNS6_9EURO</name>
<feature type="region of interest" description="Disordered" evidence="1">
    <location>
        <begin position="242"/>
        <end position="271"/>
    </location>
</feature>
<evidence type="ECO:0000313" key="3">
    <source>
        <dbReference type="EMBL" id="OXV05658.1"/>
    </source>
</evidence>
<dbReference type="AlphaFoldDB" id="A0A232LNS6"/>
<evidence type="ECO:0000313" key="4">
    <source>
        <dbReference type="Proteomes" id="UP000243515"/>
    </source>
</evidence>
<feature type="non-terminal residue" evidence="3">
    <location>
        <position position="1"/>
    </location>
</feature>
<dbReference type="EMBL" id="NPHW01006620">
    <property type="protein sequence ID" value="OXV05658.1"/>
    <property type="molecule type" value="Genomic_DNA"/>
</dbReference>
<evidence type="ECO:0000256" key="2">
    <source>
        <dbReference type="SAM" id="Phobius"/>
    </source>
</evidence>
<keyword evidence="4" id="KW-1185">Reference proteome</keyword>
<feature type="compositionally biased region" description="Polar residues" evidence="1">
    <location>
        <begin position="245"/>
        <end position="271"/>
    </location>
</feature>
<comment type="caution">
    <text evidence="3">The sequence shown here is derived from an EMBL/GenBank/DDBJ whole genome shotgun (WGS) entry which is preliminary data.</text>
</comment>
<dbReference type="Gene3D" id="3.40.50.1820">
    <property type="entry name" value="alpha/beta hydrolase"/>
    <property type="match status" value="1"/>
</dbReference>
<dbReference type="InterPro" id="IPR029058">
    <property type="entry name" value="AB_hydrolase_fold"/>
</dbReference>
<feature type="non-terminal residue" evidence="3">
    <location>
        <position position="271"/>
    </location>
</feature>
<dbReference type="Proteomes" id="UP000243515">
    <property type="component" value="Unassembled WGS sequence"/>
</dbReference>
<dbReference type="SUPFAM" id="SSF53474">
    <property type="entry name" value="alpha/beta-Hydrolases"/>
    <property type="match status" value="1"/>
</dbReference>
<protein>
    <submittedName>
        <fullName evidence="3">Uncharacterized protein</fullName>
    </submittedName>
</protein>
<gene>
    <name evidence="3" type="ORF">Egran_06574</name>
</gene>
<organism evidence="3 4">
    <name type="scientific">Elaphomyces granulatus</name>
    <dbReference type="NCBI Taxonomy" id="519963"/>
    <lineage>
        <taxon>Eukaryota</taxon>
        <taxon>Fungi</taxon>
        <taxon>Dikarya</taxon>
        <taxon>Ascomycota</taxon>
        <taxon>Pezizomycotina</taxon>
        <taxon>Eurotiomycetes</taxon>
        <taxon>Eurotiomycetidae</taxon>
        <taxon>Eurotiales</taxon>
        <taxon>Elaphomycetaceae</taxon>
        <taxon>Elaphomyces</taxon>
    </lineage>
</organism>
<dbReference type="OrthoDB" id="446723at2759"/>
<reference evidence="3 4" key="1">
    <citation type="journal article" date="2015" name="Environ. Microbiol.">
        <title>Metagenome sequence of Elaphomyces granulatus from sporocarp tissue reveals Ascomycota ectomycorrhizal fingerprints of genome expansion and a Proteobacteria-rich microbiome.</title>
        <authorList>
            <person name="Quandt C.A."/>
            <person name="Kohler A."/>
            <person name="Hesse C.N."/>
            <person name="Sharpton T.J."/>
            <person name="Martin F."/>
            <person name="Spatafora J.W."/>
        </authorList>
    </citation>
    <scope>NUCLEOTIDE SEQUENCE [LARGE SCALE GENOMIC DNA]</scope>
    <source>
        <strain evidence="3 4">OSC145934</strain>
    </source>
</reference>
<proteinExistence type="predicted"/>
<keyword evidence="2" id="KW-0812">Transmembrane</keyword>
<feature type="transmembrane region" description="Helical" evidence="2">
    <location>
        <begin position="165"/>
        <end position="189"/>
    </location>
</feature>